<comment type="caution">
    <text evidence="2">The sequence shown here is derived from an EMBL/GenBank/DDBJ whole genome shotgun (WGS) entry which is preliminary data.</text>
</comment>
<dbReference type="Proteomes" id="UP000645390">
    <property type="component" value="Unassembled WGS sequence"/>
</dbReference>
<feature type="compositionally biased region" description="Acidic residues" evidence="1">
    <location>
        <begin position="73"/>
        <end position="83"/>
    </location>
</feature>
<keyword evidence="3" id="KW-1185">Reference proteome</keyword>
<reference evidence="3" key="1">
    <citation type="journal article" date="2019" name="Int. J. Syst. Evol. Microbiol.">
        <title>The Global Catalogue of Microorganisms (GCM) 10K type strain sequencing project: providing services to taxonomists for standard genome sequencing and annotation.</title>
        <authorList>
            <consortium name="The Broad Institute Genomics Platform"/>
            <consortium name="The Broad Institute Genome Sequencing Center for Infectious Disease"/>
            <person name="Wu L."/>
            <person name="Ma J."/>
        </authorList>
    </citation>
    <scope>NUCLEOTIDE SEQUENCE [LARGE SCALE GENOMIC DNA]</scope>
    <source>
        <strain evidence="3">CCM 8939</strain>
    </source>
</reference>
<accession>A0ABQ2BM37</accession>
<protein>
    <submittedName>
        <fullName evidence="2">Uncharacterized protein</fullName>
    </submittedName>
</protein>
<proteinExistence type="predicted"/>
<name>A0ABQ2BM37_9SPHI</name>
<evidence type="ECO:0000313" key="3">
    <source>
        <dbReference type="Proteomes" id="UP000645390"/>
    </source>
</evidence>
<sequence length="83" mass="9717">MKNQDYNLTAEYDVTNIDQFQIDRSEHNEKLEFDIENSADIEPDPIDKEDDDDSEYSDDEVEFADGEGTLLNEEFDEEDNTDE</sequence>
<feature type="compositionally biased region" description="Acidic residues" evidence="1">
    <location>
        <begin position="34"/>
        <end position="65"/>
    </location>
</feature>
<dbReference type="EMBL" id="BMDJ01000015">
    <property type="protein sequence ID" value="GGI29197.1"/>
    <property type="molecule type" value="Genomic_DNA"/>
</dbReference>
<feature type="region of interest" description="Disordered" evidence="1">
    <location>
        <begin position="28"/>
        <end position="83"/>
    </location>
</feature>
<evidence type="ECO:0000256" key="1">
    <source>
        <dbReference type="SAM" id="MobiDB-lite"/>
    </source>
</evidence>
<dbReference type="RefSeq" id="WP_188417242.1">
    <property type="nucleotide sequence ID" value="NZ_BMDJ01000015.1"/>
</dbReference>
<gene>
    <name evidence="2" type="ORF">GCM10008119_36430</name>
</gene>
<evidence type="ECO:0000313" key="2">
    <source>
        <dbReference type="EMBL" id="GGI29197.1"/>
    </source>
</evidence>
<organism evidence="2 3">
    <name type="scientific">Pedobacter mendelii</name>
    <dbReference type="NCBI Taxonomy" id="1908240"/>
    <lineage>
        <taxon>Bacteria</taxon>
        <taxon>Pseudomonadati</taxon>
        <taxon>Bacteroidota</taxon>
        <taxon>Sphingobacteriia</taxon>
        <taxon>Sphingobacteriales</taxon>
        <taxon>Sphingobacteriaceae</taxon>
        <taxon>Pedobacter</taxon>
    </lineage>
</organism>